<dbReference type="STRING" id="1569628.A0A316UWJ8"/>
<evidence type="ECO:0000256" key="4">
    <source>
        <dbReference type="ARBA" id="ARBA00022692"/>
    </source>
</evidence>
<dbReference type="PANTHER" id="PTHR22950">
    <property type="entry name" value="AMINO ACID TRANSPORTER"/>
    <property type="match status" value="1"/>
</dbReference>
<evidence type="ECO:0000256" key="1">
    <source>
        <dbReference type="ARBA" id="ARBA00004141"/>
    </source>
</evidence>
<evidence type="ECO:0000256" key="5">
    <source>
        <dbReference type="ARBA" id="ARBA00022970"/>
    </source>
</evidence>
<dbReference type="GO" id="GO:0015179">
    <property type="term" value="F:L-amino acid transmembrane transporter activity"/>
    <property type="evidence" value="ECO:0007669"/>
    <property type="project" value="TreeGrafter"/>
</dbReference>
<comment type="similarity">
    <text evidence="2">Belongs to the amino acid/polyamine transporter 2 family.</text>
</comment>
<dbReference type="Pfam" id="PF01490">
    <property type="entry name" value="Aa_trans"/>
    <property type="match status" value="1"/>
</dbReference>
<dbReference type="GeneID" id="37027301"/>
<dbReference type="Proteomes" id="UP000245884">
    <property type="component" value="Unassembled WGS sequence"/>
</dbReference>
<dbReference type="RefSeq" id="XP_025364214.1">
    <property type="nucleotide sequence ID" value="XM_025505478.1"/>
</dbReference>
<dbReference type="GO" id="GO:0005783">
    <property type="term" value="C:endoplasmic reticulum"/>
    <property type="evidence" value="ECO:0007669"/>
    <property type="project" value="TreeGrafter"/>
</dbReference>
<name>A0A316UWJ8_9BASI</name>
<sequence length="675" mass="72058">MDLSEASASAKASGSKSVRFADNPERQELPARGTLFSIDGDDDAAVDDNDDDGDDAHRYGPSWAASSSSSSSGATYGLKSTIPSREAEFDAASDTLSEDDQAIMDDAESSTRAMMGRSSSRNKTVPLPSSIRQSVDVFGSNMSEFRRSVMEGVDQVGRSTGLSADNGELPDWLKRGAGVFDATTNMANSILGAGIVGLPYSMRQSGFVAGVVLLVGLAMLTDWTIRLIILNSKLSGRQTYIEIMDHCFGRKGKAAVSLFQFAFAFGGMCAFCVVIGDTIPHVLAAVFPSLAPGESFFSFLVSRSFVITFTTLLISYPLSLYRDIENLSKASAVAMVSMLLIVLTVVFRGPAMPAELKGDPSLRFTVVNPSHLVSSISVISFAFVCHHNSLLIYASLKEPSMDKFSKVTHYSTTIACACLTAMSIAGYWTFEEKTLGNVLNNFPENDTFVNIARFAFGVNMFTTFPLEAFVCREVLETYFFPNQYSVRLHITITTSLVLASLVVSLLTCDLGIVLELTGGLSATALAFIFPAVCFLKLAAEGEGKALGVGSVRRGGGGGDYAPVSASDNGNGVQGDEDEDDSLAELEASHGPRGGRQSSSNRADISIDEVQLPLAPGASIRARRPNEAKHWYTWWLSTKPLAVGCALFGTVVLIVSVGQALAELFSGRARGVTHTC</sequence>
<dbReference type="OrthoDB" id="28208at2759"/>
<keyword evidence="6 9" id="KW-1133">Transmembrane helix</keyword>
<keyword evidence="4 9" id="KW-0812">Transmembrane</keyword>
<proteinExistence type="inferred from homology"/>
<evidence type="ECO:0000256" key="2">
    <source>
        <dbReference type="ARBA" id="ARBA00008066"/>
    </source>
</evidence>
<dbReference type="GO" id="GO:0016020">
    <property type="term" value="C:membrane"/>
    <property type="evidence" value="ECO:0007669"/>
    <property type="project" value="UniProtKB-SubCell"/>
</dbReference>
<feature type="region of interest" description="Disordered" evidence="8">
    <location>
        <begin position="559"/>
        <end position="581"/>
    </location>
</feature>
<keyword evidence="3" id="KW-0813">Transport</keyword>
<feature type="transmembrane region" description="Helical" evidence="9">
    <location>
        <begin position="296"/>
        <end position="318"/>
    </location>
</feature>
<evidence type="ECO:0000256" key="6">
    <source>
        <dbReference type="ARBA" id="ARBA00022989"/>
    </source>
</evidence>
<dbReference type="InterPro" id="IPR013057">
    <property type="entry name" value="AA_transpt_TM"/>
</dbReference>
<keyword evidence="5" id="KW-0029">Amino-acid transport</keyword>
<comment type="subcellular location">
    <subcellularLocation>
        <location evidence="1">Membrane</location>
        <topology evidence="1">Multi-pass membrane protein</topology>
    </subcellularLocation>
</comment>
<protein>
    <recommendedName>
        <fullName evidence="10">Amino acid transporter transmembrane domain-containing protein</fullName>
    </recommendedName>
</protein>
<evidence type="ECO:0000256" key="3">
    <source>
        <dbReference type="ARBA" id="ARBA00022448"/>
    </source>
</evidence>
<feature type="region of interest" description="Disordered" evidence="8">
    <location>
        <begin position="1"/>
        <end position="78"/>
    </location>
</feature>
<feature type="transmembrane region" description="Helical" evidence="9">
    <location>
        <begin position="408"/>
        <end position="430"/>
    </location>
</feature>
<evidence type="ECO:0000313" key="11">
    <source>
        <dbReference type="EMBL" id="PWN29602.1"/>
    </source>
</evidence>
<feature type="transmembrane region" description="Helical" evidence="9">
    <location>
        <begin position="330"/>
        <end position="351"/>
    </location>
</feature>
<reference evidence="11 12" key="1">
    <citation type="journal article" date="2018" name="Mol. Biol. Evol.">
        <title>Broad Genomic Sampling Reveals a Smut Pathogenic Ancestry of the Fungal Clade Ustilaginomycotina.</title>
        <authorList>
            <person name="Kijpornyongpan T."/>
            <person name="Mondo S.J."/>
            <person name="Barry K."/>
            <person name="Sandor L."/>
            <person name="Lee J."/>
            <person name="Lipzen A."/>
            <person name="Pangilinan J."/>
            <person name="LaButti K."/>
            <person name="Hainaut M."/>
            <person name="Henrissat B."/>
            <person name="Grigoriev I.V."/>
            <person name="Spatafora J.W."/>
            <person name="Aime M.C."/>
        </authorList>
    </citation>
    <scope>NUCLEOTIDE SEQUENCE [LARGE SCALE GENOMIC DNA]</scope>
    <source>
        <strain evidence="11 12">MCA 5214</strain>
    </source>
</reference>
<feature type="transmembrane region" description="Helical" evidence="9">
    <location>
        <begin position="490"/>
        <end position="514"/>
    </location>
</feature>
<evidence type="ECO:0000313" key="12">
    <source>
        <dbReference type="Proteomes" id="UP000245884"/>
    </source>
</evidence>
<feature type="compositionally biased region" description="Low complexity" evidence="8">
    <location>
        <begin position="1"/>
        <end position="17"/>
    </location>
</feature>
<evidence type="ECO:0000259" key="10">
    <source>
        <dbReference type="Pfam" id="PF01490"/>
    </source>
</evidence>
<evidence type="ECO:0000256" key="9">
    <source>
        <dbReference type="SAM" id="Phobius"/>
    </source>
</evidence>
<dbReference type="PANTHER" id="PTHR22950:SF458">
    <property type="entry name" value="SODIUM-COUPLED NEUTRAL AMINO ACID TRANSPORTER 11-RELATED"/>
    <property type="match status" value="1"/>
</dbReference>
<feature type="transmembrane region" description="Helical" evidence="9">
    <location>
        <begin position="640"/>
        <end position="661"/>
    </location>
</feature>
<keyword evidence="7 9" id="KW-0472">Membrane</keyword>
<dbReference type="AlphaFoldDB" id="A0A316UWJ8"/>
<feature type="transmembrane region" description="Helical" evidence="9">
    <location>
        <begin position="371"/>
        <end position="396"/>
    </location>
</feature>
<feature type="region of interest" description="Disordered" evidence="8">
    <location>
        <begin position="108"/>
        <end position="128"/>
    </location>
</feature>
<evidence type="ECO:0000256" key="7">
    <source>
        <dbReference type="ARBA" id="ARBA00023136"/>
    </source>
</evidence>
<feature type="transmembrane region" description="Helical" evidence="9">
    <location>
        <begin position="254"/>
        <end position="276"/>
    </location>
</feature>
<feature type="compositionally biased region" description="Acidic residues" evidence="8">
    <location>
        <begin position="39"/>
        <end position="54"/>
    </location>
</feature>
<accession>A0A316UWJ8</accession>
<dbReference type="EMBL" id="KZ819663">
    <property type="protein sequence ID" value="PWN29602.1"/>
    <property type="molecule type" value="Genomic_DNA"/>
</dbReference>
<feature type="domain" description="Amino acid transporter transmembrane" evidence="10">
    <location>
        <begin position="176"/>
        <end position="537"/>
    </location>
</feature>
<keyword evidence="12" id="KW-1185">Reference proteome</keyword>
<feature type="transmembrane region" description="Helical" evidence="9">
    <location>
        <begin position="450"/>
        <end position="470"/>
    </location>
</feature>
<gene>
    <name evidence="11" type="ORF">BDZ90DRAFT_230466</name>
</gene>
<organism evidence="11 12">
    <name type="scientific">Jaminaea rosea</name>
    <dbReference type="NCBI Taxonomy" id="1569628"/>
    <lineage>
        <taxon>Eukaryota</taxon>
        <taxon>Fungi</taxon>
        <taxon>Dikarya</taxon>
        <taxon>Basidiomycota</taxon>
        <taxon>Ustilaginomycotina</taxon>
        <taxon>Exobasidiomycetes</taxon>
        <taxon>Microstromatales</taxon>
        <taxon>Microstromatales incertae sedis</taxon>
        <taxon>Jaminaea</taxon>
    </lineage>
</organism>
<feature type="transmembrane region" description="Helical" evidence="9">
    <location>
        <begin position="520"/>
        <end position="539"/>
    </location>
</feature>
<evidence type="ECO:0000256" key="8">
    <source>
        <dbReference type="SAM" id="MobiDB-lite"/>
    </source>
</evidence>
<feature type="transmembrane region" description="Helical" evidence="9">
    <location>
        <begin position="207"/>
        <end position="229"/>
    </location>
</feature>